<dbReference type="RefSeq" id="WP_382418340.1">
    <property type="nucleotide sequence ID" value="NZ_AP031500.1"/>
</dbReference>
<protein>
    <submittedName>
        <fullName evidence="3">Alpha/beta hydrolase</fullName>
    </submittedName>
</protein>
<evidence type="ECO:0000313" key="4">
    <source>
        <dbReference type="Proteomes" id="UP001595548"/>
    </source>
</evidence>
<keyword evidence="1 3" id="KW-0378">Hydrolase</keyword>
<feature type="domain" description="BD-FAE-like" evidence="2">
    <location>
        <begin position="68"/>
        <end position="264"/>
    </location>
</feature>
<organism evidence="3 4">
    <name type="scientific">Gilvimarinus japonicus</name>
    <dbReference type="NCBI Taxonomy" id="1796469"/>
    <lineage>
        <taxon>Bacteria</taxon>
        <taxon>Pseudomonadati</taxon>
        <taxon>Pseudomonadota</taxon>
        <taxon>Gammaproteobacteria</taxon>
        <taxon>Cellvibrionales</taxon>
        <taxon>Cellvibrionaceae</taxon>
        <taxon>Gilvimarinus</taxon>
    </lineage>
</organism>
<dbReference type="SUPFAM" id="SSF53474">
    <property type="entry name" value="alpha/beta-Hydrolases"/>
    <property type="match status" value="1"/>
</dbReference>
<sequence>MAIACSTSSRVDDLGSGFDQSPTVYPLYKADESSGIPNARASIDLETVRDPANPDTFLMQVTLPTMTAYLPDASLATGTAVVICPGGGYRGVSIVKEGYDIAQRFNREGIAAFVLKYRDPLDATMADKKFGPLQDVQQAIGLVRENAARWNIDANKVGVMGFSAGGHLASSAAVHYNDPVLERWQAADLRPNFQVLVYPVVSFTGEVAHKGSRTNLLGENFNAQWQQYFSNETQVTEATPPAFLVHAGDDGSVPVENSLDYYRALKSNNVSAGMLILPSGGHGFGMRNPIDWFATMNQWLQEEGF</sequence>
<dbReference type="PANTHER" id="PTHR48081">
    <property type="entry name" value="AB HYDROLASE SUPERFAMILY PROTEIN C4A8.06C"/>
    <property type="match status" value="1"/>
</dbReference>
<proteinExistence type="predicted"/>
<dbReference type="InterPro" id="IPR050300">
    <property type="entry name" value="GDXG_lipolytic_enzyme"/>
</dbReference>
<evidence type="ECO:0000256" key="1">
    <source>
        <dbReference type="ARBA" id="ARBA00022801"/>
    </source>
</evidence>
<accession>A0ABV7HSU2</accession>
<dbReference type="Pfam" id="PF20434">
    <property type="entry name" value="BD-FAE"/>
    <property type="match status" value="1"/>
</dbReference>
<gene>
    <name evidence="3" type="ORF">ACFOEB_16860</name>
</gene>
<dbReference type="EMBL" id="JBHRTL010000031">
    <property type="protein sequence ID" value="MFC3156884.1"/>
    <property type="molecule type" value="Genomic_DNA"/>
</dbReference>
<evidence type="ECO:0000259" key="2">
    <source>
        <dbReference type="Pfam" id="PF20434"/>
    </source>
</evidence>
<dbReference type="PANTHER" id="PTHR48081:SF6">
    <property type="entry name" value="PEPTIDASE S9 PROLYL OLIGOPEPTIDASE CATALYTIC DOMAIN-CONTAINING PROTEIN"/>
    <property type="match status" value="1"/>
</dbReference>
<dbReference type="Gene3D" id="3.40.50.1820">
    <property type="entry name" value="alpha/beta hydrolase"/>
    <property type="match status" value="1"/>
</dbReference>
<dbReference type="InterPro" id="IPR049492">
    <property type="entry name" value="BD-FAE-like_dom"/>
</dbReference>
<reference evidence="4" key="1">
    <citation type="journal article" date="2019" name="Int. J. Syst. Evol. Microbiol.">
        <title>The Global Catalogue of Microorganisms (GCM) 10K type strain sequencing project: providing services to taxonomists for standard genome sequencing and annotation.</title>
        <authorList>
            <consortium name="The Broad Institute Genomics Platform"/>
            <consortium name="The Broad Institute Genome Sequencing Center for Infectious Disease"/>
            <person name="Wu L."/>
            <person name="Ma J."/>
        </authorList>
    </citation>
    <scope>NUCLEOTIDE SEQUENCE [LARGE SCALE GENOMIC DNA]</scope>
    <source>
        <strain evidence="4">KCTC 52141</strain>
    </source>
</reference>
<keyword evidence="4" id="KW-1185">Reference proteome</keyword>
<dbReference type="InterPro" id="IPR029058">
    <property type="entry name" value="AB_hydrolase_fold"/>
</dbReference>
<name>A0ABV7HSU2_9GAMM</name>
<dbReference type="GO" id="GO:0016787">
    <property type="term" value="F:hydrolase activity"/>
    <property type="evidence" value="ECO:0007669"/>
    <property type="project" value="UniProtKB-KW"/>
</dbReference>
<evidence type="ECO:0000313" key="3">
    <source>
        <dbReference type="EMBL" id="MFC3156884.1"/>
    </source>
</evidence>
<comment type="caution">
    <text evidence="3">The sequence shown here is derived from an EMBL/GenBank/DDBJ whole genome shotgun (WGS) entry which is preliminary data.</text>
</comment>
<dbReference type="Proteomes" id="UP001595548">
    <property type="component" value="Unassembled WGS sequence"/>
</dbReference>